<proteinExistence type="predicted"/>
<comment type="caution">
    <text evidence="1">The sequence shown here is derived from an EMBL/GenBank/DDBJ whole genome shotgun (WGS) entry which is preliminary data.</text>
</comment>
<evidence type="ECO:0000313" key="2">
    <source>
        <dbReference type="Proteomes" id="UP001610563"/>
    </source>
</evidence>
<dbReference type="Proteomes" id="UP001610563">
    <property type="component" value="Unassembled WGS sequence"/>
</dbReference>
<gene>
    <name evidence="1" type="ORF">BJX66DRAFT_343095</name>
</gene>
<dbReference type="EMBL" id="JBFTWV010000144">
    <property type="protein sequence ID" value="KAL2785459.1"/>
    <property type="molecule type" value="Genomic_DNA"/>
</dbReference>
<name>A0ABR4FQE6_9EURO</name>
<evidence type="ECO:0000313" key="1">
    <source>
        <dbReference type="EMBL" id="KAL2785459.1"/>
    </source>
</evidence>
<protein>
    <submittedName>
        <fullName evidence="1">Uncharacterized protein</fullName>
    </submittedName>
</protein>
<organism evidence="1 2">
    <name type="scientific">Aspergillus keveii</name>
    <dbReference type="NCBI Taxonomy" id="714993"/>
    <lineage>
        <taxon>Eukaryota</taxon>
        <taxon>Fungi</taxon>
        <taxon>Dikarya</taxon>
        <taxon>Ascomycota</taxon>
        <taxon>Pezizomycotina</taxon>
        <taxon>Eurotiomycetes</taxon>
        <taxon>Eurotiomycetidae</taxon>
        <taxon>Eurotiales</taxon>
        <taxon>Aspergillaceae</taxon>
        <taxon>Aspergillus</taxon>
        <taxon>Aspergillus subgen. Nidulantes</taxon>
    </lineage>
</organism>
<accession>A0ABR4FQE6</accession>
<keyword evidence="2" id="KW-1185">Reference proteome</keyword>
<sequence>MAAEHRITNSNPIRDIGRMDYERCADLHNELLFRGWTGAGNEWIEPPTWWEYYSRSDELASRLHPSLIEFLKRAYHVMSETLSSENGWRDLFFFLSCLAVPKDIVSLRHVDMTGPDRFLLLYVSSGFMLGDEQGILFDQHTFKATYVVHVDDTRDTCSHEWGWMPLEVILNNYLEMVDEGKVSIVRDFSYEINSDNEDDDDPWIEPWMMNPYSKTDVSRAVAALRRLITAIEARMEETTTTVGSEVHLPWHDPLTLNLPFLPPDSFAHEFLSAVSTWTVRFRYLAPGIRFPTVAEFLIKMDPEEEQQPQRTGRPDMRTRGLFMDNIIPRHPEARDHNSLYQQAYLSNGIDNGHAVQIHKVLDSWAERVELGNWDVGENGVQGGIGKFREADTEEDWRKYWIPPSW</sequence>
<reference evidence="1 2" key="1">
    <citation type="submission" date="2024-07" db="EMBL/GenBank/DDBJ databases">
        <title>Section-level genome sequencing and comparative genomics of Aspergillus sections Usti and Cavernicolus.</title>
        <authorList>
            <consortium name="Lawrence Berkeley National Laboratory"/>
            <person name="Nybo J.L."/>
            <person name="Vesth T.C."/>
            <person name="Theobald S."/>
            <person name="Frisvad J.C."/>
            <person name="Larsen T.O."/>
            <person name="Kjaerboelling I."/>
            <person name="Rothschild-Mancinelli K."/>
            <person name="Lyhne E.K."/>
            <person name="Kogle M.E."/>
            <person name="Barry K."/>
            <person name="Clum A."/>
            <person name="Na H."/>
            <person name="Ledsgaard L."/>
            <person name="Lin J."/>
            <person name="Lipzen A."/>
            <person name="Kuo A."/>
            <person name="Riley R."/>
            <person name="Mondo S."/>
            <person name="Labutti K."/>
            <person name="Haridas S."/>
            <person name="Pangalinan J."/>
            <person name="Salamov A.A."/>
            <person name="Simmons B.A."/>
            <person name="Magnuson J.K."/>
            <person name="Chen J."/>
            <person name="Drula E."/>
            <person name="Henrissat B."/>
            <person name="Wiebenga A."/>
            <person name="Lubbers R.J."/>
            <person name="Gomes A.C."/>
            <person name="Makela M.R."/>
            <person name="Stajich J."/>
            <person name="Grigoriev I.V."/>
            <person name="Mortensen U.H."/>
            <person name="De Vries R.P."/>
            <person name="Baker S.E."/>
            <person name="Andersen M.R."/>
        </authorList>
    </citation>
    <scope>NUCLEOTIDE SEQUENCE [LARGE SCALE GENOMIC DNA]</scope>
    <source>
        <strain evidence="1 2">CBS 209.92</strain>
    </source>
</reference>